<feature type="domain" description="Activator of Hsp90 ATPase homologue 1/2-like C-terminal" evidence="2">
    <location>
        <begin position="20"/>
        <end position="146"/>
    </location>
</feature>
<name>A0ABR9S4G7_9BURK</name>
<proteinExistence type="inferred from homology"/>
<evidence type="ECO:0000259" key="2">
    <source>
        <dbReference type="Pfam" id="PF08327"/>
    </source>
</evidence>
<accession>A0ABR9S4G7</accession>
<dbReference type="Gene3D" id="3.30.530.20">
    <property type="match status" value="1"/>
</dbReference>
<evidence type="ECO:0000313" key="3">
    <source>
        <dbReference type="EMBL" id="MBE7368371.1"/>
    </source>
</evidence>
<evidence type="ECO:0000313" key="4">
    <source>
        <dbReference type="Proteomes" id="UP000806285"/>
    </source>
</evidence>
<dbReference type="InterPro" id="IPR023393">
    <property type="entry name" value="START-like_dom_sf"/>
</dbReference>
<dbReference type="EMBL" id="JADDIV010000003">
    <property type="protein sequence ID" value="MBE7368371.1"/>
    <property type="molecule type" value="Genomic_DNA"/>
</dbReference>
<evidence type="ECO:0000256" key="1">
    <source>
        <dbReference type="ARBA" id="ARBA00006817"/>
    </source>
</evidence>
<comment type="caution">
    <text evidence="3">The sequence shown here is derived from an EMBL/GenBank/DDBJ whole genome shotgun (WGS) entry which is preliminary data.</text>
</comment>
<gene>
    <name evidence="3" type="ORF">IM787_12500</name>
</gene>
<dbReference type="RefSeq" id="WP_193676966.1">
    <property type="nucleotide sequence ID" value="NZ_JADDIV010000003.1"/>
</dbReference>
<organism evidence="3 4">
    <name type="scientific">Ramlibacter pallidus</name>
    <dbReference type="NCBI Taxonomy" id="2780087"/>
    <lineage>
        <taxon>Bacteria</taxon>
        <taxon>Pseudomonadati</taxon>
        <taxon>Pseudomonadota</taxon>
        <taxon>Betaproteobacteria</taxon>
        <taxon>Burkholderiales</taxon>
        <taxon>Comamonadaceae</taxon>
        <taxon>Ramlibacter</taxon>
    </lineage>
</organism>
<dbReference type="Pfam" id="PF08327">
    <property type="entry name" value="AHSA1"/>
    <property type="match status" value="1"/>
</dbReference>
<dbReference type="CDD" id="cd07814">
    <property type="entry name" value="SRPBCC_CalC_Aha1-like"/>
    <property type="match status" value="1"/>
</dbReference>
<protein>
    <submittedName>
        <fullName evidence="3">SRPBCC domain-containing protein</fullName>
    </submittedName>
</protein>
<sequence>METGRLEERPELRITRRYPAAPERVWRAWTDPQALSAWFGPGEPDSVLRADMDVRRGGSYRIRFRTPDGEEHEVAGEYQEVVPHGRLVFTWAWQSTPDRVSLVTVELHPDGGGTRLDFRHERFFDRAAREGHAHGWTLTFEKLDAWMRRPEINP</sequence>
<dbReference type="SUPFAM" id="SSF55961">
    <property type="entry name" value="Bet v1-like"/>
    <property type="match status" value="1"/>
</dbReference>
<reference evidence="3 4" key="1">
    <citation type="submission" date="2020-10" db="EMBL/GenBank/DDBJ databases">
        <title>Ramlibacter sp. HM2 16S ribosomal RNA gene Genome sequencing and assembly.</title>
        <authorList>
            <person name="Kang M."/>
        </authorList>
    </citation>
    <scope>NUCLEOTIDE SEQUENCE [LARGE SCALE GENOMIC DNA]</scope>
    <source>
        <strain evidence="3 4">HM2</strain>
    </source>
</reference>
<keyword evidence="4" id="KW-1185">Reference proteome</keyword>
<dbReference type="Proteomes" id="UP000806285">
    <property type="component" value="Unassembled WGS sequence"/>
</dbReference>
<dbReference type="InterPro" id="IPR013538">
    <property type="entry name" value="ASHA1/2-like_C"/>
</dbReference>
<comment type="similarity">
    <text evidence="1">Belongs to the AHA1 family.</text>
</comment>